<dbReference type="HOGENOM" id="CLU_008417_0_0_1"/>
<dbReference type="EMBL" id="KL142378">
    <property type="protein sequence ID" value="KDR76619.1"/>
    <property type="molecule type" value="Genomic_DNA"/>
</dbReference>
<name>A0A067T9P3_GALM3</name>
<dbReference type="Proteomes" id="UP000027222">
    <property type="component" value="Unassembled WGS sequence"/>
</dbReference>
<protein>
    <submittedName>
        <fullName evidence="2">Uncharacterized protein</fullName>
    </submittedName>
</protein>
<organism evidence="2 3">
    <name type="scientific">Galerina marginata (strain CBS 339.88)</name>
    <dbReference type="NCBI Taxonomy" id="685588"/>
    <lineage>
        <taxon>Eukaryota</taxon>
        <taxon>Fungi</taxon>
        <taxon>Dikarya</taxon>
        <taxon>Basidiomycota</taxon>
        <taxon>Agaricomycotina</taxon>
        <taxon>Agaricomycetes</taxon>
        <taxon>Agaricomycetidae</taxon>
        <taxon>Agaricales</taxon>
        <taxon>Agaricineae</taxon>
        <taxon>Strophariaceae</taxon>
        <taxon>Galerina</taxon>
    </lineage>
</organism>
<evidence type="ECO:0000313" key="3">
    <source>
        <dbReference type="Proteomes" id="UP000027222"/>
    </source>
</evidence>
<accession>A0A067T9P3</accession>
<dbReference type="AlphaFoldDB" id="A0A067T9P3"/>
<proteinExistence type="predicted"/>
<reference evidence="3" key="1">
    <citation type="journal article" date="2014" name="Proc. Natl. Acad. Sci. U.S.A.">
        <title>Extensive sampling of basidiomycete genomes demonstrates inadequacy of the white-rot/brown-rot paradigm for wood decay fungi.</title>
        <authorList>
            <person name="Riley R."/>
            <person name="Salamov A.A."/>
            <person name="Brown D.W."/>
            <person name="Nagy L.G."/>
            <person name="Floudas D."/>
            <person name="Held B.W."/>
            <person name="Levasseur A."/>
            <person name="Lombard V."/>
            <person name="Morin E."/>
            <person name="Otillar R."/>
            <person name="Lindquist E.A."/>
            <person name="Sun H."/>
            <person name="LaButti K.M."/>
            <person name="Schmutz J."/>
            <person name="Jabbour D."/>
            <person name="Luo H."/>
            <person name="Baker S.E."/>
            <person name="Pisabarro A.G."/>
            <person name="Walton J.D."/>
            <person name="Blanchette R.A."/>
            <person name="Henrissat B."/>
            <person name="Martin F."/>
            <person name="Cullen D."/>
            <person name="Hibbett D.S."/>
            <person name="Grigoriev I.V."/>
        </authorList>
    </citation>
    <scope>NUCLEOTIDE SEQUENCE [LARGE SCALE GENOMIC DNA]</scope>
    <source>
        <strain evidence="3">CBS 339.88</strain>
    </source>
</reference>
<feature type="region of interest" description="Disordered" evidence="1">
    <location>
        <begin position="438"/>
        <end position="464"/>
    </location>
</feature>
<feature type="non-terminal residue" evidence="2">
    <location>
        <position position="1"/>
    </location>
</feature>
<keyword evidence="3" id="KW-1185">Reference proteome</keyword>
<gene>
    <name evidence="2" type="ORF">GALMADRAFT_67036</name>
</gene>
<dbReference type="OrthoDB" id="3270336at2759"/>
<feature type="compositionally biased region" description="Acidic residues" evidence="1">
    <location>
        <begin position="438"/>
        <end position="451"/>
    </location>
</feature>
<sequence length="760" mass="87014">FYSPNCNRAVDIPLQSLYAPDPFKHGRLNVSMFKQPVWWSQSWAWMSFIPLAPSFLFTPFEPLCAMPRIEETEIRFRMAEDDIERWIKEEERIVKLAHVIKLRYGISGVPPPKPSSFHFDRAHKSHPIAKRMICLAREWFTIWMGYAAYLIAKTRLHVPNGEPDHSMPRPDWYNHLRNQHQFHESWLDGLLLSTVCAFEPKTPRAGIVFQWTDGDRLREPIEWFHDHSISLWFVWSNKEEQAISGNPSLAHLRPPDALIQDALTLLFSIPSLPLAGLVLQQYYLLGNDPATADAGLKNLKVSRDNEILTAAQTASSFPYHGLLTIPGEPGRLYNHYDDFFAARERRQKELMKLESFQDRQKRESRARNLGITNATIYIWEKTRSSGGLELYKRVQVNKKANEDAYYDFRPHQRLFNAFDNEWDLCEDFCFGPEDYSDADSDDKSYDDDDNYPNDFVSQPSHPPPLAVPTDIELDSTQLHSQDPFETMSLVYGYVPRLGASNPPSAYKWEGILNFMGFVDESKFLDIAKPEKSEMLNHFSAVVAKIGSEKTDELIAQNFEVLKGLFAFEHVQRPSEDLFADFDVAMLACQSVLTSPQGRAALLRGGIIGRIAKKYLSMDGVLDGPSIEVTAHRMGYLAPSGDNHTRFCDDQLTDNEIAIICGTYSLYTAIQGQVAVRSWFPPPAAWEHNRSGCKWLEWTERSEEIFQNILKDVRCGTAQPKSLSDWISQLRGQNVSRVLLKQNNSRSKQFMDTVVPIGQCN</sequence>
<evidence type="ECO:0000256" key="1">
    <source>
        <dbReference type="SAM" id="MobiDB-lite"/>
    </source>
</evidence>
<evidence type="ECO:0000313" key="2">
    <source>
        <dbReference type="EMBL" id="KDR76619.1"/>
    </source>
</evidence>